<evidence type="ECO:0000313" key="12">
    <source>
        <dbReference type="EMBL" id="CAF4084678.1"/>
    </source>
</evidence>
<feature type="disulfide bond" evidence="9">
    <location>
        <begin position="67"/>
        <end position="85"/>
    </location>
</feature>
<dbReference type="PROSITE" id="PS01209">
    <property type="entry name" value="LDLRA_1"/>
    <property type="match status" value="1"/>
</dbReference>
<evidence type="ECO:0000256" key="4">
    <source>
        <dbReference type="ARBA" id="ARBA00022737"/>
    </source>
</evidence>
<dbReference type="PROSITE" id="PS50026">
    <property type="entry name" value="EGF_3"/>
    <property type="match status" value="3"/>
</dbReference>
<sequence length="1322" mass="152445">YLWAGNYDIIKDASLLTCYEGLRCHSTICLDWREICNGIFNCENGEDEPIECLSLETNECKDDEYRCRFGMCIPKTFLRDFSYDCMDLSDEQVPHPAVDFDDSCYMSSKLECDYRLCDVHEFSCGDGQCLSVKNWVQPCIHSSNCDAHCNNGRDLFLSENLLRLNLSHKDNRLNHISFQCWYLLLCNSVEQTSKFFGYNYKTCPCSKSKASESECVRNFHDYCPISFVFQTANNFLYPFVQLLYHNTSSSSSKWWLPTHLCYNSTHCPALRLKGLPLINNLLCVAREEFEYSYPTPWALMQLFSACTFAPTSILTKDKRLFYCEKSMKFVSKYKIYDGSADCLYKEDENWTSNDTIMHIVNMTDRFKCLTNNQWVSRRLIGKGYCLDGSDAFYLGICKRASDIACQFLRGLYIPPINYVFKENCDGENKTIFLNTNNTDETDCEEWPKYRRCDGYWDLSNGDDELNCSNTILSYITHTVTKCRANEHYCMFSNGTMGCLAKEYAGNGHVDCIGGTDERKTCASRDPKSLFQCSSGQCLPLKIICNEESDCRYNEDELICPWFYNVTHPSAYMFICKNGTAIKRAQWCNKIIDCQPDAEDEWFCDLSYPKTMYSLNFLEEYPPLVIDSSPITADKALQLSASLTMSNDYSFEFPDLIDDWYCNRGLTVTTKSSSVQCFCSPSYYGPRCQYQSERVLITLRVDTQSTLSGHENLRNAIRLIACLMFNDLVVHHEVILHEPLMKQMFYLNYPRPPPKQQGNWSVRLDAFLVNAFSVNFIAAWNFDIRFSFLPFTRLVLHLMLQEQESCNTIPCVHGNCRKYLNSPHKEYCQCEQHWSSQYCNISTICSCTGGGQCLDRYRRTLCVCPLGRMGNDCHALFNPCNNIQCANDGTCIPLDERLPIKFICACRKSYYGPRCELANAYIDIYFSKFDFDYNRLLSSAAVVHFLESKEDSSDILFVQNRLLHKPVQFDKLNHVFNNGYKHLSPFILLQIFFESNKFEYYIAAILKSQQTHITTTIHKLNRCPYVNELLLNRTFHEFALVKKVKYYQRACQVNDIIKCFYDEAYLCFCDRDHLPQCLFFQRESTQCTTDYCQNNGHCVQNNFNGMWDFACVCSGCSYGSLCQLTTSQYALSLDAMLGRDILINMSLTDQSLLVKIVLTVITLMLSFGFISNVLALITFKQPKVQEVGCGVYLLCLPIVGQLGLLALTGRFLYLLYTQLYNVDNSSAILWSCISLEYFLSVCPMLFDWLTACIAIERSINMIKGISFNKSNSVWWAKRVILLLTIAVLGVGWHEPFIRQLIDDPRATTRHTWCTYGRHSVSFA</sequence>
<feature type="disulfide bond" evidence="9">
    <location>
        <begin position="532"/>
        <end position="550"/>
    </location>
</feature>
<feature type="disulfide bond" evidence="8">
    <location>
        <begin position="1112"/>
        <end position="1121"/>
    </location>
</feature>
<keyword evidence="7 8" id="KW-1015">Disulfide bond</keyword>
<organism evidence="12 13">
    <name type="scientific">Adineta steineri</name>
    <dbReference type="NCBI Taxonomy" id="433720"/>
    <lineage>
        <taxon>Eukaryota</taxon>
        <taxon>Metazoa</taxon>
        <taxon>Spiralia</taxon>
        <taxon>Gnathifera</taxon>
        <taxon>Rotifera</taxon>
        <taxon>Eurotatoria</taxon>
        <taxon>Bdelloidea</taxon>
        <taxon>Adinetida</taxon>
        <taxon>Adinetidae</taxon>
        <taxon>Adineta</taxon>
    </lineage>
</organism>
<evidence type="ECO:0000256" key="2">
    <source>
        <dbReference type="ARBA" id="ARBA00004308"/>
    </source>
</evidence>
<dbReference type="PROSITE" id="PS00022">
    <property type="entry name" value="EGF_1"/>
    <property type="match status" value="4"/>
</dbReference>
<accession>A0A819TW78</accession>
<keyword evidence="6 10" id="KW-0472">Membrane</keyword>
<dbReference type="InterPro" id="IPR050685">
    <property type="entry name" value="LDLR"/>
</dbReference>
<comment type="subcellular location">
    <subcellularLocation>
        <location evidence="2">Endomembrane system</location>
    </subcellularLocation>
    <subcellularLocation>
        <location evidence="1">Membrane</location>
        <topology evidence="1">Single-pass membrane protein</topology>
    </subcellularLocation>
</comment>
<feature type="disulfide bond" evidence="9">
    <location>
        <begin position="60"/>
        <end position="72"/>
    </location>
</feature>
<feature type="transmembrane region" description="Helical" evidence="10">
    <location>
        <begin position="1151"/>
        <end position="1178"/>
    </location>
</feature>
<keyword evidence="5 10" id="KW-1133">Transmembrane helix</keyword>
<protein>
    <recommendedName>
        <fullName evidence="11">EGF-like domain-containing protein</fullName>
    </recommendedName>
</protein>
<evidence type="ECO:0000256" key="10">
    <source>
        <dbReference type="SAM" id="Phobius"/>
    </source>
</evidence>
<feature type="non-terminal residue" evidence="12">
    <location>
        <position position="1"/>
    </location>
</feature>
<dbReference type="PRINTS" id="PR00261">
    <property type="entry name" value="LDLRECEPTOR"/>
</dbReference>
<dbReference type="GO" id="GO:0016192">
    <property type="term" value="P:vesicle-mediated transport"/>
    <property type="evidence" value="ECO:0007669"/>
    <property type="project" value="UniProtKB-ARBA"/>
</dbReference>
<keyword evidence="8" id="KW-0245">EGF-like domain</keyword>
<evidence type="ECO:0000256" key="8">
    <source>
        <dbReference type="PROSITE-ProRule" id="PRU00076"/>
    </source>
</evidence>
<dbReference type="SUPFAM" id="SSF57196">
    <property type="entry name" value="EGF/Laminin"/>
    <property type="match status" value="1"/>
</dbReference>
<keyword evidence="4" id="KW-0677">Repeat</keyword>
<dbReference type="Gene3D" id="4.10.400.10">
    <property type="entry name" value="Low-density Lipoprotein Receptor"/>
    <property type="match status" value="2"/>
</dbReference>
<reference evidence="12" key="1">
    <citation type="submission" date="2021-02" db="EMBL/GenBank/DDBJ databases">
        <authorList>
            <person name="Nowell W R."/>
        </authorList>
    </citation>
    <scope>NUCLEOTIDE SEQUENCE</scope>
</reference>
<comment type="caution">
    <text evidence="12">The sequence shown here is derived from an EMBL/GenBank/DDBJ whole genome shotgun (WGS) entry which is preliminary data.</text>
</comment>
<dbReference type="Gene3D" id="2.10.25.10">
    <property type="entry name" value="Laminin"/>
    <property type="match status" value="1"/>
</dbReference>
<evidence type="ECO:0000256" key="9">
    <source>
        <dbReference type="PROSITE-ProRule" id="PRU00124"/>
    </source>
</evidence>
<dbReference type="SMART" id="SM00192">
    <property type="entry name" value="LDLa"/>
    <property type="match status" value="5"/>
</dbReference>
<feature type="disulfide bond" evidence="9">
    <location>
        <begin position="544"/>
        <end position="559"/>
    </location>
</feature>
<gene>
    <name evidence="12" type="ORF">KXQ929_LOCUS33574</name>
</gene>
<feature type="domain" description="EGF-like" evidence="11">
    <location>
        <begin position="875"/>
        <end position="915"/>
    </location>
</feature>
<dbReference type="InterPro" id="IPR023415">
    <property type="entry name" value="LDLR_class-A_CS"/>
</dbReference>
<feature type="transmembrane region" description="Helical" evidence="10">
    <location>
        <begin position="1274"/>
        <end position="1292"/>
    </location>
</feature>
<dbReference type="SUPFAM" id="SSF57424">
    <property type="entry name" value="LDL receptor-like module"/>
    <property type="match status" value="3"/>
</dbReference>
<feature type="disulfide bond" evidence="8">
    <location>
        <begin position="905"/>
        <end position="914"/>
    </location>
</feature>
<dbReference type="SMART" id="SM00181">
    <property type="entry name" value="EGF"/>
    <property type="match status" value="5"/>
</dbReference>
<comment type="caution">
    <text evidence="8">Lacks conserved residue(s) required for the propagation of feature annotation.</text>
</comment>
<evidence type="ECO:0000256" key="5">
    <source>
        <dbReference type="ARBA" id="ARBA00022989"/>
    </source>
</evidence>
<evidence type="ECO:0000256" key="6">
    <source>
        <dbReference type="ARBA" id="ARBA00023136"/>
    </source>
</evidence>
<proteinExistence type="predicted"/>
<evidence type="ECO:0000256" key="3">
    <source>
        <dbReference type="ARBA" id="ARBA00022692"/>
    </source>
</evidence>
<evidence type="ECO:0000313" key="13">
    <source>
        <dbReference type="Proteomes" id="UP000663868"/>
    </source>
</evidence>
<dbReference type="PROSITE" id="PS50068">
    <property type="entry name" value="LDLRA_2"/>
    <property type="match status" value="3"/>
</dbReference>
<feature type="transmembrane region" description="Helical" evidence="10">
    <location>
        <begin position="1227"/>
        <end position="1254"/>
    </location>
</feature>
<dbReference type="InterPro" id="IPR002172">
    <property type="entry name" value="LDrepeatLR_classA_rpt"/>
</dbReference>
<feature type="transmembrane region" description="Helical" evidence="10">
    <location>
        <begin position="1190"/>
        <end position="1215"/>
    </location>
</feature>
<evidence type="ECO:0000259" key="11">
    <source>
        <dbReference type="PROSITE" id="PS50026"/>
    </source>
</evidence>
<dbReference type="InterPro" id="IPR036055">
    <property type="entry name" value="LDL_receptor-like_sf"/>
</dbReference>
<feature type="disulfide bond" evidence="9">
    <location>
        <begin position="24"/>
        <end position="42"/>
    </location>
</feature>
<dbReference type="GO" id="GO:0005886">
    <property type="term" value="C:plasma membrane"/>
    <property type="evidence" value="ECO:0007669"/>
    <property type="project" value="TreeGrafter"/>
</dbReference>
<dbReference type="InterPro" id="IPR000742">
    <property type="entry name" value="EGF"/>
</dbReference>
<feature type="disulfide bond" evidence="8">
    <location>
        <begin position="863"/>
        <end position="872"/>
    </location>
</feature>
<feature type="domain" description="EGF-like" evidence="11">
    <location>
        <begin position="840"/>
        <end position="873"/>
    </location>
</feature>
<dbReference type="CDD" id="cd00112">
    <property type="entry name" value="LDLa"/>
    <property type="match status" value="2"/>
</dbReference>
<dbReference type="EMBL" id="CAJOBB010004338">
    <property type="protein sequence ID" value="CAF4084678.1"/>
    <property type="molecule type" value="Genomic_DNA"/>
</dbReference>
<keyword evidence="3 10" id="KW-0812">Transmembrane</keyword>
<evidence type="ECO:0000256" key="7">
    <source>
        <dbReference type="ARBA" id="ARBA00023157"/>
    </source>
</evidence>
<evidence type="ECO:0000256" key="1">
    <source>
        <dbReference type="ARBA" id="ARBA00004167"/>
    </source>
</evidence>
<name>A0A819TW78_9BILA</name>
<dbReference type="Pfam" id="PF00057">
    <property type="entry name" value="Ldl_recept_a"/>
    <property type="match status" value="2"/>
</dbReference>
<dbReference type="Proteomes" id="UP000663868">
    <property type="component" value="Unassembled WGS sequence"/>
</dbReference>
<dbReference type="PANTHER" id="PTHR24270">
    <property type="entry name" value="LOW-DENSITY LIPOPROTEIN RECEPTOR-RELATED"/>
    <property type="match status" value="1"/>
</dbReference>
<dbReference type="Gene3D" id="1.20.1070.10">
    <property type="entry name" value="Rhodopsin 7-helix transmembrane proteins"/>
    <property type="match status" value="1"/>
</dbReference>
<feature type="domain" description="EGF-like" evidence="11">
    <location>
        <begin position="1082"/>
        <end position="1122"/>
    </location>
</feature>
<dbReference type="GO" id="GO:0012505">
    <property type="term" value="C:endomembrane system"/>
    <property type="evidence" value="ECO:0007669"/>
    <property type="project" value="UniProtKB-SubCell"/>
</dbReference>